<dbReference type="InterPro" id="IPR008984">
    <property type="entry name" value="SMAD_FHA_dom_sf"/>
</dbReference>
<evidence type="ECO:0000259" key="8">
    <source>
        <dbReference type="PROSITE" id="PS51075"/>
    </source>
</evidence>
<dbReference type="AlphaFoldDB" id="A0A8S3YU84"/>
<keyword evidence="5 7" id="KW-0804">Transcription</keyword>
<dbReference type="SUPFAM" id="SSF56366">
    <property type="entry name" value="SMAD MH1 domain"/>
    <property type="match status" value="1"/>
</dbReference>
<dbReference type="InterPro" id="IPR001132">
    <property type="entry name" value="SMAD_dom_Dwarfin-type"/>
</dbReference>
<evidence type="ECO:0000259" key="9">
    <source>
        <dbReference type="PROSITE" id="PS51076"/>
    </source>
</evidence>
<dbReference type="PANTHER" id="PTHR13703">
    <property type="entry name" value="SMAD"/>
    <property type="match status" value="1"/>
</dbReference>
<protein>
    <recommendedName>
        <fullName evidence="7">Mothers against decapentaplegic homolog</fullName>
        <shortName evidence="7">MAD homolog</shortName>
        <shortName evidence="7">Mothers against DPP homolog</shortName>
    </recommendedName>
    <alternativeName>
        <fullName evidence="7">SMAD family member</fullName>
    </alternativeName>
</protein>
<comment type="similarity">
    <text evidence="1 7">Belongs to the dwarfin/SMAD family.</text>
</comment>
<dbReference type="Pfam" id="PF03165">
    <property type="entry name" value="MH1"/>
    <property type="match status" value="1"/>
</dbReference>
<dbReference type="GO" id="GO:0030509">
    <property type="term" value="P:BMP signaling pathway"/>
    <property type="evidence" value="ECO:0007669"/>
    <property type="project" value="TreeGrafter"/>
</dbReference>
<dbReference type="GO" id="GO:0009653">
    <property type="term" value="P:anatomical structure morphogenesis"/>
    <property type="evidence" value="ECO:0007669"/>
    <property type="project" value="TreeGrafter"/>
</dbReference>
<dbReference type="Proteomes" id="UP000678393">
    <property type="component" value="Unassembled WGS sequence"/>
</dbReference>
<comment type="subcellular location">
    <subcellularLocation>
        <location evidence="7">Cytoplasm</location>
    </subcellularLocation>
    <subcellularLocation>
        <location evidence="7">Nucleus</location>
    </subcellularLocation>
</comment>
<dbReference type="InterPro" id="IPR017855">
    <property type="entry name" value="SMAD-like_dom_sf"/>
</dbReference>
<dbReference type="SUPFAM" id="SSF49879">
    <property type="entry name" value="SMAD/FHA domain"/>
    <property type="match status" value="1"/>
</dbReference>
<evidence type="ECO:0000256" key="5">
    <source>
        <dbReference type="ARBA" id="ARBA00023163"/>
    </source>
</evidence>
<keyword evidence="6 7" id="KW-0539">Nucleus</keyword>
<feature type="domain" description="MH1" evidence="8">
    <location>
        <begin position="2"/>
        <end position="137"/>
    </location>
</feature>
<evidence type="ECO:0000256" key="6">
    <source>
        <dbReference type="ARBA" id="ARBA00023242"/>
    </source>
</evidence>
<organism evidence="10 11">
    <name type="scientific">Candidula unifasciata</name>
    <dbReference type="NCBI Taxonomy" id="100452"/>
    <lineage>
        <taxon>Eukaryota</taxon>
        <taxon>Metazoa</taxon>
        <taxon>Spiralia</taxon>
        <taxon>Lophotrochozoa</taxon>
        <taxon>Mollusca</taxon>
        <taxon>Gastropoda</taxon>
        <taxon>Heterobranchia</taxon>
        <taxon>Euthyneura</taxon>
        <taxon>Panpulmonata</taxon>
        <taxon>Eupulmonata</taxon>
        <taxon>Stylommatophora</taxon>
        <taxon>Helicina</taxon>
        <taxon>Helicoidea</taxon>
        <taxon>Geomitridae</taxon>
        <taxon>Candidula</taxon>
    </lineage>
</organism>
<keyword evidence="4 7" id="KW-0805">Transcription regulation</keyword>
<dbReference type="GO" id="GO:0071144">
    <property type="term" value="C:heteromeric SMAD protein complex"/>
    <property type="evidence" value="ECO:0007669"/>
    <property type="project" value="TreeGrafter"/>
</dbReference>
<sequence length="361" mass="41220">MPSLSRIFSFTSPGLLGRKKSDEDEKWAEKAVDSLVKKLKKNKGTLEDLEDLEKALAFKSPHTKCVTIPCSLNGHLQDWRKIALPHVIFCRVWRWPDLESHYELKPLEICQHPFGDREKDVCINPYHYLRVESQVLPPVFVRRYSDIHIQSFSDLQRFRQIPRQIPVSSMPQNVTYPFPPTPCPNPDNTVEPGLAILRIHQPSGRGFQGLCSSIVVDGSTDPSKTNSLCLGTLTSINRNSIENTQMHIGKGVHLCYIRGEIYAECMSDSSIFIQSRIFNYSNNLHPTTDFASLLKQSTNHGFEAVYELCEMCLIRISFVEGWGADYHRQDVTSTPCWIELQLNGPLEWLDRVLTHMAATNY</sequence>
<dbReference type="InterPro" id="IPR003619">
    <property type="entry name" value="MAD_homology1_Dwarfin-type"/>
</dbReference>
<keyword evidence="3" id="KW-0862">Zinc</keyword>
<dbReference type="EMBL" id="CAJHNH020000953">
    <property type="protein sequence ID" value="CAG5120697.1"/>
    <property type="molecule type" value="Genomic_DNA"/>
</dbReference>
<dbReference type="GO" id="GO:0005737">
    <property type="term" value="C:cytoplasm"/>
    <property type="evidence" value="ECO:0007669"/>
    <property type="project" value="UniProtKB-SubCell"/>
</dbReference>
<evidence type="ECO:0000256" key="3">
    <source>
        <dbReference type="ARBA" id="ARBA00022833"/>
    </source>
</evidence>
<gene>
    <name evidence="10" type="ORF">CUNI_LOCUS6255</name>
</gene>
<evidence type="ECO:0000256" key="2">
    <source>
        <dbReference type="ARBA" id="ARBA00022723"/>
    </source>
</evidence>
<dbReference type="GO" id="GO:0000978">
    <property type="term" value="F:RNA polymerase II cis-regulatory region sequence-specific DNA binding"/>
    <property type="evidence" value="ECO:0007669"/>
    <property type="project" value="TreeGrafter"/>
</dbReference>
<dbReference type="GO" id="GO:0046872">
    <property type="term" value="F:metal ion binding"/>
    <property type="evidence" value="ECO:0007669"/>
    <property type="project" value="UniProtKB-KW"/>
</dbReference>
<dbReference type="Pfam" id="PF03166">
    <property type="entry name" value="MH2"/>
    <property type="match status" value="1"/>
</dbReference>
<keyword evidence="7" id="KW-0963">Cytoplasm</keyword>
<dbReference type="GO" id="GO:0000981">
    <property type="term" value="F:DNA-binding transcription factor activity, RNA polymerase II-specific"/>
    <property type="evidence" value="ECO:0007669"/>
    <property type="project" value="TreeGrafter"/>
</dbReference>
<dbReference type="InterPro" id="IPR013790">
    <property type="entry name" value="Dwarfin"/>
</dbReference>
<dbReference type="GO" id="GO:0030154">
    <property type="term" value="P:cell differentiation"/>
    <property type="evidence" value="ECO:0007669"/>
    <property type="project" value="TreeGrafter"/>
</dbReference>
<reference evidence="10" key="1">
    <citation type="submission" date="2021-04" db="EMBL/GenBank/DDBJ databases">
        <authorList>
            <consortium name="Molecular Ecology Group"/>
        </authorList>
    </citation>
    <scope>NUCLEOTIDE SEQUENCE</scope>
</reference>
<accession>A0A8S3YU84</accession>
<evidence type="ECO:0000313" key="11">
    <source>
        <dbReference type="Proteomes" id="UP000678393"/>
    </source>
</evidence>
<dbReference type="PROSITE" id="PS51075">
    <property type="entry name" value="MH1"/>
    <property type="match status" value="1"/>
</dbReference>
<dbReference type="InterPro" id="IPR013019">
    <property type="entry name" value="MAD_homology_MH1"/>
</dbReference>
<dbReference type="OrthoDB" id="5794312at2759"/>
<evidence type="ECO:0000256" key="7">
    <source>
        <dbReference type="RuleBase" id="RU361195"/>
    </source>
</evidence>
<evidence type="ECO:0000256" key="1">
    <source>
        <dbReference type="ARBA" id="ARBA00005545"/>
    </source>
</evidence>
<dbReference type="InterPro" id="IPR036578">
    <property type="entry name" value="SMAD_MH1_sf"/>
</dbReference>
<name>A0A8S3YU84_9EUPU</name>
<dbReference type="PANTHER" id="PTHR13703:SF61">
    <property type="entry name" value="PROTEIN MOTHERS AGAINST DPP"/>
    <property type="match status" value="1"/>
</dbReference>
<keyword evidence="2" id="KW-0479">Metal-binding</keyword>
<feature type="domain" description="MH2" evidence="9">
    <location>
        <begin position="191"/>
        <end position="361"/>
    </location>
</feature>
<comment type="caution">
    <text evidence="10">The sequence shown here is derived from an EMBL/GenBank/DDBJ whole genome shotgun (WGS) entry which is preliminary data.</text>
</comment>
<dbReference type="Gene3D" id="2.60.200.10">
    <property type="match status" value="1"/>
</dbReference>
<evidence type="ECO:0000256" key="4">
    <source>
        <dbReference type="ARBA" id="ARBA00023015"/>
    </source>
</evidence>
<dbReference type="SMART" id="SM00524">
    <property type="entry name" value="DWB"/>
    <property type="match status" value="1"/>
</dbReference>
<keyword evidence="11" id="KW-1185">Reference proteome</keyword>
<proteinExistence type="inferred from homology"/>
<dbReference type="Gene3D" id="3.90.520.10">
    <property type="entry name" value="SMAD MH1 domain"/>
    <property type="match status" value="1"/>
</dbReference>
<dbReference type="PROSITE" id="PS51076">
    <property type="entry name" value="MH2"/>
    <property type="match status" value="1"/>
</dbReference>
<dbReference type="GO" id="GO:0070411">
    <property type="term" value="F:I-SMAD binding"/>
    <property type="evidence" value="ECO:0007669"/>
    <property type="project" value="TreeGrafter"/>
</dbReference>
<dbReference type="SMART" id="SM00523">
    <property type="entry name" value="DWA"/>
    <property type="match status" value="1"/>
</dbReference>
<dbReference type="GO" id="GO:0060395">
    <property type="term" value="P:SMAD protein signal transduction"/>
    <property type="evidence" value="ECO:0007669"/>
    <property type="project" value="TreeGrafter"/>
</dbReference>
<evidence type="ECO:0000313" key="10">
    <source>
        <dbReference type="EMBL" id="CAG5120697.1"/>
    </source>
</evidence>